<name>A0AAD9UQW3_9APIC</name>
<proteinExistence type="predicted"/>
<gene>
    <name evidence="2" type="ORF">BdWA1_001323</name>
</gene>
<feature type="domain" description="Trafficking protein particle complex subunit 13 N-terminal" evidence="1">
    <location>
        <begin position="9"/>
        <end position="97"/>
    </location>
</feature>
<dbReference type="GeneID" id="94335621"/>
<reference evidence="2" key="1">
    <citation type="journal article" date="2023" name="Nat. Microbiol.">
        <title>Babesia duncani multi-omics identifies virulence factors and drug targets.</title>
        <authorList>
            <person name="Singh P."/>
            <person name="Lonardi S."/>
            <person name="Liang Q."/>
            <person name="Vydyam P."/>
            <person name="Khabirova E."/>
            <person name="Fang T."/>
            <person name="Gihaz S."/>
            <person name="Thekkiniath J."/>
            <person name="Munshi M."/>
            <person name="Abel S."/>
            <person name="Ciampossin L."/>
            <person name="Batugedara G."/>
            <person name="Gupta M."/>
            <person name="Lu X.M."/>
            <person name="Lenz T."/>
            <person name="Chakravarty S."/>
            <person name="Cornillot E."/>
            <person name="Hu Y."/>
            <person name="Ma W."/>
            <person name="Gonzalez L.M."/>
            <person name="Sanchez S."/>
            <person name="Estrada K."/>
            <person name="Sanchez-Flores A."/>
            <person name="Montero E."/>
            <person name="Harb O.S."/>
            <person name="Le Roch K.G."/>
            <person name="Mamoun C.B."/>
        </authorList>
    </citation>
    <scope>NUCLEOTIDE SEQUENCE</scope>
    <source>
        <strain evidence="2">WA1</strain>
    </source>
</reference>
<dbReference type="Pfam" id="PF06159">
    <property type="entry name" value="TRAPPC13_N"/>
    <property type="match status" value="1"/>
</dbReference>
<keyword evidence="3" id="KW-1185">Reference proteome</keyword>
<evidence type="ECO:0000259" key="1">
    <source>
        <dbReference type="Pfam" id="PF06159"/>
    </source>
</evidence>
<evidence type="ECO:0000313" key="3">
    <source>
        <dbReference type="Proteomes" id="UP001214638"/>
    </source>
</evidence>
<organism evidence="2 3">
    <name type="scientific">Babesia duncani</name>
    <dbReference type="NCBI Taxonomy" id="323732"/>
    <lineage>
        <taxon>Eukaryota</taxon>
        <taxon>Sar</taxon>
        <taxon>Alveolata</taxon>
        <taxon>Apicomplexa</taxon>
        <taxon>Aconoidasida</taxon>
        <taxon>Piroplasmida</taxon>
        <taxon>Babesiidae</taxon>
        <taxon>Babesia</taxon>
    </lineage>
</organism>
<sequence length="124" mass="14162">MVFESTPWIKLMQLSQPRLESDLWNTLDVEQFIMPQQQEKQDPTGPTEPKRNVFFPMLSIPPSCTDIFVGECMQGIVVVGNHTSTHFKNATLVVDKKISFNCIHAINILHEYHALPVRTLSQVL</sequence>
<dbReference type="KEGG" id="bdw:94335621"/>
<evidence type="ECO:0000313" key="2">
    <source>
        <dbReference type="EMBL" id="KAK2198312.1"/>
    </source>
</evidence>
<dbReference type="InterPro" id="IPR055427">
    <property type="entry name" value="TRAPPC13_N"/>
</dbReference>
<accession>A0AAD9UQW3</accession>
<protein>
    <recommendedName>
        <fullName evidence="1">Trafficking protein particle complex subunit 13 N-terminal domain-containing protein</fullName>
    </recommendedName>
</protein>
<dbReference type="AlphaFoldDB" id="A0AAD9UQW3"/>
<dbReference type="EMBL" id="JALLKP010000001">
    <property type="protein sequence ID" value="KAK2198312.1"/>
    <property type="molecule type" value="Genomic_DNA"/>
</dbReference>
<dbReference type="Proteomes" id="UP001214638">
    <property type="component" value="Unassembled WGS sequence"/>
</dbReference>
<comment type="caution">
    <text evidence="2">The sequence shown here is derived from an EMBL/GenBank/DDBJ whole genome shotgun (WGS) entry which is preliminary data.</text>
</comment>
<dbReference type="RefSeq" id="XP_067805154.1">
    <property type="nucleotide sequence ID" value="XM_067946363.1"/>
</dbReference>